<dbReference type="SUPFAM" id="SSF56112">
    <property type="entry name" value="Protein kinase-like (PK-like)"/>
    <property type="match status" value="1"/>
</dbReference>
<keyword evidence="3" id="KW-0418">Kinase</keyword>
<dbReference type="InterPro" id="IPR008271">
    <property type="entry name" value="Ser/Thr_kinase_AS"/>
</dbReference>
<evidence type="ECO:0000256" key="1">
    <source>
        <dbReference type="SAM" id="MobiDB-lite"/>
    </source>
</evidence>
<feature type="region of interest" description="Disordered" evidence="1">
    <location>
        <begin position="355"/>
        <end position="410"/>
    </location>
</feature>
<dbReference type="Proteomes" id="UP000236333">
    <property type="component" value="Unassembled WGS sequence"/>
</dbReference>
<name>A0A2J8AJI9_9CHLO</name>
<feature type="compositionally biased region" description="Polar residues" evidence="1">
    <location>
        <begin position="171"/>
        <end position="182"/>
    </location>
</feature>
<evidence type="ECO:0000259" key="2">
    <source>
        <dbReference type="SMART" id="SM00220"/>
    </source>
</evidence>
<feature type="region of interest" description="Disordered" evidence="1">
    <location>
        <begin position="570"/>
        <end position="607"/>
    </location>
</feature>
<protein>
    <submittedName>
        <fullName evidence="3">Putative serine/threonine-protein kinase</fullName>
    </submittedName>
</protein>
<dbReference type="Pfam" id="PF07714">
    <property type="entry name" value="PK_Tyr_Ser-Thr"/>
    <property type="match status" value="1"/>
</dbReference>
<dbReference type="GO" id="GO:0005524">
    <property type="term" value="F:ATP binding"/>
    <property type="evidence" value="ECO:0007669"/>
    <property type="project" value="InterPro"/>
</dbReference>
<dbReference type="PANTHER" id="PTHR44329:SF214">
    <property type="entry name" value="PROTEIN KINASE DOMAIN-CONTAINING PROTEIN"/>
    <property type="match status" value="1"/>
</dbReference>
<comment type="caution">
    <text evidence="3">The sequence shown here is derived from an EMBL/GenBank/DDBJ whole genome shotgun (WGS) entry which is preliminary data.</text>
</comment>
<accession>A0A2J8AJI9</accession>
<feature type="region of interest" description="Disordered" evidence="1">
    <location>
        <begin position="55"/>
        <end position="85"/>
    </location>
</feature>
<dbReference type="AlphaFoldDB" id="A0A2J8AJI9"/>
<feature type="compositionally biased region" description="Low complexity" evidence="1">
    <location>
        <begin position="579"/>
        <end position="604"/>
    </location>
</feature>
<gene>
    <name evidence="3" type="ORF">TSOC_000378</name>
</gene>
<dbReference type="PANTHER" id="PTHR44329">
    <property type="entry name" value="SERINE/THREONINE-PROTEIN KINASE TNNI3K-RELATED"/>
    <property type="match status" value="1"/>
</dbReference>
<feature type="domain" description="Protein kinase" evidence="2">
    <location>
        <begin position="633"/>
        <end position="838"/>
    </location>
</feature>
<proteinExistence type="predicted"/>
<sequence length="979" mass="98367">MQIKMGQRRARACDCDNVTAAVVTFSHSQIGQLGSLDAAVLAARQTSEAELLRHASSGLPPDSSHGSGRRRHQQQTPAQGAAAAASRSAGGALAVAALLPAAGAARDARPQLLTPHPRTQLPVRPHSAAALAHPGLPFTAASAAAPRRGASGSAQTLSLVRLGGSGHPSATGLTTRPSTGTLPSVPASSAGWLTIAPASLADDGPRREVLVGDIGVIRPCSLADLRQQLEGLRWLASGSSGRVYGGLWKGSPVAVKIAGGHGSAAGCGDGVGTGRGTCCEGRTAARAEPVLSSDPAQLRDNAREALLSRVCYTICSDIVTAADLVAADRPPTADRAGTGTAEGWPLTFTASRSLRLNDGSGMSPGASPHMSWMPPHPADGGGGGSSADRGSTGSAGGGGGGGSGAPSGGLATMAEVLQSSGGCALQGERQHGCASSRLSPAGQLDAAQRGRDAALRASEAAQLGGEAAPPASCMGARNSWAAGPADVSRCSVPVGALTVSTAYSGAGPSGPLLSGALASLLPPQQRVEQQQQQQQEGAKQQQQQQEMHRTEAFLTCSSGSAVAARAPTVSAGRGLSNDPSAGFAPSGSATSAAAGAAAAQPHSSEPGRHRSLLFTAMQSSGRVGANPSFDATLSLTELLRTGLQGDEDSCPGDLQLPAMLSSMGAAPGCSCTVVVLEFCNQGTLLQGIRARPFNPERSAANQGGLLALLRSALEVAQGMRYLHSLGIIHGDLKPSNVLLQSHIGSADSGGIWGMDMRGYVAKDPYGRCVLFHMCTGAQPFAGIRQGRLLVGVATGALRLEWPPRVYRLLRHLGEACCAQSAAERPNFDKIVNVLQRTIRHVTEFPAPGGGGGGGRPSSRAAPRGGRGTQKAAVAGGRAPALAPGGSEGPDVGGSAARRSAAAAWARGEAAEAAGEGIVRRGSAAAWAEEGPPSPAECAEAWRAAVAGCSQLPMGPMVLGPARVTEGGSLRVARGQGQGQ</sequence>
<keyword evidence="4" id="KW-1185">Reference proteome</keyword>
<feature type="region of interest" description="Disordered" evidence="1">
    <location>
        <begin position="434"/>
        <end position="460"/>
    </location>
</feature>
<evidence type="ECO:0000313" key="4">
    <source>
        <dbReference type="Proteomes" id="UP000236333"/>
    </source>
</evidence>
<feature type="region of interest" description="Disordered" evidence="1">
    <location>
        <begin position="842"/>
        <end position="894"/>
    </location>
</feature>
<dbReference type="InterPro" id="IPR000719">
    <property type="entry name" value="Prot_kinase_dom"/>
</dbReference>
<dbReference type="OrthoDB" id="4062651at2759"/>
<feature type="compositionally biased region" description="Low complexity" evidence="1">
    <location>
        <begin position="524"/>
        <end position="545"/>
    </location>
</feature>
<dbReference type="SMART" id="SM00220">
    <property type="entry name" value="S_TKc"/>
    <property type="match status" value="1"/>
</dbReference>
<keyword evidence="3" id="KW-0808">Transferase</keyword>
<dbReference type="PROSITE" id="PS00108">
    <property type="entry name" value="PROTEIN_KINASE_ST"/>
    <property type="match status" value="1"/>
</dbReference>
<reference evidence="3 4" key="1">
    <citation type="journal article" date="2017" name="Mol. Biol. Evol.">
        <title>The 4-celled Tetrabaena socialis nuclear genome reveals the essential components for genetic control of cell number at the origin of multicellularity in the volvocine lineage.</title>
        <authorList>
            <person name="Featherston J."/>
            <person name="Arakaki Y."/>
            <person name="Hanschen E.R."/>
            <person name="Ferris P.J."/>
            <person name="Michod R.E."/>
            <person name="Olson B.J.S.C."/>
            <person name="Nozaki H."/>
            <person name="Durand P.M."/>
        </authorList>
    </citation>
    <scope>NUCLEOTIDE SEQUENCE [LARGE SCALE GENOMIC DNA]</scope>
    <source>
        <strain evidence="3 4">NIES-571</strain>
    </source>
</reference>
<dbReference type="InterPro" id="IPR051681">
    <property type="entry name" value="Ser/Thr_Kinases-Pseudokinases"/>
</dbReference>
<dbReference type="EMBL" id="PGGS01000005">
    <property type="protein sequence ID" value="PNH12679.1"/>
    <property type="molecule type" value="Genomic_DNA"/>
</dbReference>
<feature type="compositionally biased region" description="Low complexity" evidence="1">
    <location>
        <begin position="871"/>
        <end position="884"/>
    </location>
</feature>
<evidence type="ECO:0000313" key="3">
    <source>
        <dbReference type="EMBL" id="PNH12679.1"/>
    </source>
</evidence>
<feature type="region of interest" description="Disordered" evidence="1">
    <location>
        <begin position="163"/>
        <end position="185"/>
    </location>
</feature>
<feature type="region of interest" description="Disordered" evidence="1">
    <location>
        <begin position="524"/>
        <end position="549"/>
    </location>
</feature>
<dbReference type="InterPro" id="IPR011009">
    <property type="entry name" value="Kinase-like_dom_sf"/>
</dbReference>
<dbReference type="InterPro" id="IPR001245">
    <property type="entry name" value="Ser-Thr/Tyr_kinase_cat_dom"/>
</dbReference>
<dbReference type="GO" id="GO:0004674">
    <property type="term" value="F:protein serine/threonine kinase activity"/>
    <property type="evidence" value="ECO:0007669"/>
    <property type="project" value="TreeGrafter"/>
</dbReference>
<feature type="compositionally biased region" description="Gly residues" evidence="1">
    <location>
        <begin position="393"/>
        <end position="407"/>
    </location>
</feature>
<dbReference type="Gene3D" id="1.10.510.10">
    <property type="entry name" value="Transferase(Phosphotransferase) domain 1"/>
    <property type="match status" value="2"/>
</dbReference>
<organism evidence="3 4">
    <name type="scientific">Tetrabaena socialis</name>
    <dbReference type="NCBI Taxonomy" id="47790"/>
    <lineage>
        <taxon>Eukaryota</taxon>
        <taxon>Viridiplantae</taxon>
        <taxon>Chlorophyta</taxon>
        <taxon>core chlorophytes</taxon>
        <taxon>Chlorophyceae</taxon>
        <taxon>CS clade</taxon>
        <taxon>Chlamydomonadales</taxon>
        <taxon>Tetrabaenaceae</taxon>
        <taxon>Tetrabaena</taxon>
    </lineage>
</organism>